<evidence type="ECO:0000313" key="5">
    <source>
        <dbReference type="Proteomes" id="UP001156856"/>
    </source>
</evidence>
<dbReference type="Proteomes" id="UP001156856">
    <property type="component" value="Unassembled WGS sequence"/>
</dbReference>
<reference evidence="2 4" key="3">
    <citation type="submission" date="2019-07" db="EMBL/GenBank/DDBJ databases">
        <title>Whole genome shotgun sequence of Methylobacterium oxalidis NBRC 107715.</title>
        <authorList>
            <person name="Hosoyama A."/>
            <person name="Uohara A."/>
            <person name="Ohji S."/>
            <person name="Ichikawa N."/>
        </authorList>
    </citation>
    <scope>NUCLEOTIDE SEQUENCE [LARGE SCALE GENOMIC DNA]</scope>
    <source>
        <strain evidence="2 4">NBRC 107715</strain>
    </source>
</reference>
<evidence type="ECO:0000313" key="4">
    <source>
        <dbReference type="Proteomes" id="UP000321960"/>
    </source>
</evidence>
<comment type="caution">
    <text evidence="2">The sequence shown here is derived from an EMBL/GenBank/DDBJ whole genome shotgun (WGS) entry which is preliminary data.</text>
</comment>
<reference evidence="5" key="2">
    <citation type="journal article" date="2019" name="Int. J. Syst. Evol. Microbiol.">
        <title>The Global Catalogue of Microorganisms (GCM) 10K type strain sequencing project: providing services to taxonomists for standard genome sequencing and annotation.</title>
        <authorList>
            <consortium name="The Broad Institute Genomics Platform"/>
            <consortium name="The Broad Institute Genome Sequencing Center for Infectious Disease"/>
            <person name="Wu L."/>
            <person name="Ma J."/>
        </authorList>
    </citation>
    <scope>NUCLEOTIDE SEQUENCE [LARGE SCALE GENOMIC DNA]</scope>
    <source>
        <strain evidence="5">NBRC 107715</strain>
    </source>
</reference>
<dbReference type="AlphaFoldDB" id="A0A512J9Z0"/>
<proteinExistence type="predicted"/>
<name>A0A512J9Z0_9HYPH</name>
<accession>A0A512J9Z0</accession>
<feature type="region of interest" description="Disordered" evidence="1">
    <location>
        <begin position="27"/>
        <end position="63"/>
    </location>
</feature>
<dbReference type="EMBL" id="BJZU01000122">
    <property type="protein sequence ID" value="GEP06782.1"/>
    <property type="molecule type" value="Genomic_DNA"/>
</dbReference>
<sequence length="84" mass="8802">MERGGGELLAARSRVRGGLDMRASVVSTRGERVRGDGGSPDQQVRGSSGQHKASIDIPSLLNGDPDEVVCSPTLWPTKVTEAAD</sequence>
<evidence type="ECO:0000256" key="1">
    <source>
        <dbReference type="SAM" id="MobiDB-lite"/>
    </source>
</evidence>
<protein>
    <submittedName>
        <fullName evidence="2">Uncharacterized protein</fullName>
    </submittedName>
</protein>
<keyword evidence="5" id="KW-1185">Reference proteome</keyword>
<feature type="compositionally biased region" description="Polar residues" evidence="1">
    <location>
        <begin position="40"/>
        <end position="51"/>
    </location>
</feature>
<gene>
    <name evidence="3" type="ORF">GCM10007888_54690</name>
    <name evidence="2" type="ORF">MOX02_48200</name>
</gene>
<organism evidence="2 4">
    <name type="scientific">Methylobacterium oxalidis</name>
    <dbReference type="NCBI Taxonomy" id="944322"/>
    <lineage>
        <taxon>Bacteria</taxon>
        <taxon>Pseudomonadati</taxon>
        <taxon>Pseudomonadota</taxon>
        <taxon>Alphaproteobacteria</taxon>
        <taxon>Hyphomicrobiales</taxon>
        <taxon>Methylobacteriaceae</taxon>
        <taxon>Methylobacterium</taxon>
    </lineage>
</organism>
<evidence type="ECO:0000313" key="3">
    <source>
        <dbReference type="EMBL" id="GLS67086.1"/>
    </source>
</evidence>
<reference evidence="3" key="4">
    <citation type="submission" date="2023-01" db="EMBL/GenBank/DDBJ databases">
        <title>Draft genome sequence of Methylobacterium oxalidis strain NBRC 107715.</title>
        <authorList>
            <person name="Sun Q."/>
            <person name="Mori K."/>
        </authorList>
    </citation>
    <scope>NUCLEOTIDE SEQUENCE</scope>
    <source>
        <strain evidence="3">NBRC 107715</strain>
    </source>
</reference>
<dbReference type="Proteomes" id="UP000321960">
    <property type="component" value="Unassembled WGS sequence"/>
</dbReference>
<reference evidence="3" key="1">
    <citation type="journal article" date="2014" name="Int. J. Syst. Evol. Microbiol.">
        <title>Complete genome of a new Firmicutes species belonging to the dominant human colonic microbiota ('Ruminococcus bicirculans') reveals two chromosomes and a selective capacity to utilize plant glucans.</title>
        <authorList>
            <consortium name="NISC Comparative Sequencing Program"/>
            <person name="Wegmann U."/>
            <person name="Louis P."/>
            <person name="Goesmann A."/>
            <person name="Henrissat B."/>
            <person name="Duncan S.H."/>
            <person name="Flint H.J."/>
        </authorList>
    </citation>
    <scope>NUCLEOTIDE SEQUENCE</scope>
    <source>
        <strain evidence="3">NBRC 107715</strain>
    </source>
</reference>
<dbReference type="EMBL" id="BSPK01000111">
    <property type="protein sequence ID" value="GLS67086.1"/>
    <property type="molecule type" value="Genomic_DNA"/>
</dbReference>
<evidence type="ECO:0000313" key="2">
    <source>
        <dbReference type="EMBL" id="GEP06782.1"/>
    </source>
</evidence>